<feature type="compositionally biased region" description="Polar residues" evidence="2">
    <location>
        <begin position="89"/>
        <end position="100"/>
    </location>
</feature>
<dbReference type="EMBL" id="CBTN010000003">
    <property type="protein sequence ID" value="CDH49186.1"/>
    <property type="molecule type" value="Genomic_DNA"/>
</dbReference>
<evidence type="ECO:0000256" key="2">
    <source>
        <dbReference type="SAM" id="MobiDB-lite"/>
    </source>
</evidence>
<evidence type="ECO:0000313" key="4">
    <source>
        <dbReference type="Proteomes" id="UP000027586"/>
    </source>
</evidence>
<name>A0A068RJQ0_9FUNG</name>
<proteinExistence type="predicted"/>
<evidence type="ECO:0000313" key="3">
    <source>
        <dbReference type="EMBL" id="CDH49186.1"/>
    </source>
</evidence>
<keyword evidence="1" id="KW-0175">Coiled coil</keyword>
<dbReference type="OrthoDB" id="2280493at2759"/>
<accession>A0A068RJQ0</accession>
<reference evidence="3" key="1">
    <citation type="submission" date="2013-08" db="EMBL/GenBank/DDBJ databases">
        <title>Gene expansion shapes genome architecture in the human pathogen Lichtheimia corymbifera: an evolutionary genomics analysis in the ancient terrestrial Mucorales (Mucoromycotina).</title>
        <authorList>
            <person name="Schwartze V.U."/>
            <person name="Winter S."/>
            <person name="Shelest E."/>
            <person name="Marcet-Houben M."/>
            <person name="Horn F."/>
            <person name="Wehner S."/>
            <person name="Hoffmann K."/>
            <person name="Riege K."/>
            <person name="Sammeth M."/>
            <person name="Nowrousian M."/>
            <person name="Valiante V."/>
            <person name="Linde J."/>
            <person name="Jacobsen I.D."/>
            <person name="Marz M."/>
            <person name="Brakhage A.A."/>
            <person name="Gabaldon T."/>
            <person name="Bocker S."/>
            <person name="Voigt K."/>
        </authorList>
    </citation>
    <scope>NUCLEOTIDE SEQUENCE [LARGE SCALE GENOMIC DNA]</scope>
    <source>
        <strain evidence="3">FSU 9682</strain>
    </source>
</reference>
<gene>
    <name evidence="3" type="ORF">LCOR_00940.1</name>
</gene>
<dbReference type="Proteomes" id="UP000027586">
    <property type="component" value="Unassembled WGS sequence"/>
</dbReference>
<dbReference type="AlphaFoldDB" id="A0A068RJQ0"/>
<dbReference type="STRING" id="1263082.A0A068RJQ0"/>
<feature type="compositionally biased region" description="Basic and acidic residues" evidence="2">
    <location>
        <begin position="101"/>
        <end position="116"/>
    </location>
</feature>
<feature type="region of interest" description="Disordered" evidence="2">
    <location>
        <begin position="89"/>
        <end position="116"/>
    </location>
</feature>
<feature type="region of interest" description="Disordered" evidence="2">
    <location>
        <begin position="53"/>
        <end position="74"/>
    </location>
</feature>
<keyword evidence="4" id="KW-1185">Reference proteome</keyword>
<sequence>MEKSLLDYDQSLEELNRQKQHLQLVMQKMGEEWAESGAGVGWLDNIMDGYPSIPISSSRRNSTTTATATTTTTTTATTTTATLIMVPSSSMTAMKGNENSTDAKEQLKEENRDDEA</sequence>
<organism evidence="3 4">
    <name type="scientific">Lichtheimia corymbifera JMRC:FSU:9682</name>
    <dbReference type="NCBI Taxonomy" id="1263082"/>
    <lineage>
        <taxon>Eukaryota</taxon>
        <taxon>Fungi</taxon>
        <taxon>Fungi incertae sedis</taxon>
        <taxon>Mucoromycota</taxon>
        <taxon>Mucoromycotina</taxon>
        <taxon>Mucoromycetes</taxon>
        <taxon>Mucorales</taxon>
        <taxon>Lichtheimiaceae</taxon>
        <taxon>Lichtheimia</taxon>
    </lineage>
</organism>
<protein>
    <submittedName>
        <fullName evidence="3">Uncharacterized protein</fullName>
    </submittedName>
</protein>
<evidence type="ECO:0000256" key="1">
    <source>
        <dbReference type="SAM" id="Coils"/>
    </source>
</evidence>
<dbReference type="VEuPathDB" id="FungiDB:LCOR_00940.1"/>
<comment type="caution">
    <text evidence="3">The sequence shown here is derived from an EMBL/GenBank/DDBJ whole genome shotgun (WGS) entry which is preliminary data.</text>
</comment>
<feature type="coiled-coil region" evidence="1">
    <location>
        <begin position="5"/>
        <end position="32"/>
    </location>
</feature>